<protein>
    <submittedName>
        <fullName evidence="8">Uncharacterized protein</fullName>
    </submittedName>
</protein>
<dbReference type="GO" id="GO:0005886">
    <property type="term" value="C:plasma membrane"/>
    <property type="evidence" value="ECO:0007669"/>
    <property type="project" value="UniProtKB-SubCell"/>
</dbReference>
<dbReference type="EMBL" id="JAEUBF010001380">
    <property type="protein sequence ID" value="KAH3667772.1"/>
    <property type="molecule type" value="Genomic_DNA"/>
</dbReference>
<comment type="caution">
    <text evidence="8">The sequence shown here is derived from an EMBL/GenBank/DDBJ whole genome shotgun (WGS) entry which is preliminary data.</text>
</comment>
<dbReference type="InterPro" id="IPR036941">
    <property type="entry name" value="Rcpt_L-dom_sf"/>
</dbReference>
<dbReference type="SUPFAM" id="SSF52058">
    <property type="entry name" value="L domain-like"/>
    <property type="match status" value="3"/>
</dbReference>
<organism evidence="8 9">
    <name type="scientific">Wickerhamomyces mucosus</name>
    <dbReference type="NCBI Taxonomy" id="1378264"/>
    <lineage>
        <taxon>Eukaryota</taxon>
        <taxon>Fungi</taxon>
        <taxon>Dikarya</taxon>
        <taxon>Ascomycota</taxon>
        <taxon>Saccharomycotina</taxon>
        <taxon>Saccharomycetes</taxon>
        <taxon>Phaffomycetales</taxon>
        <taxon>Wickerhamomycetaceae</taxon>
        <taxon>Wickerhamomyces</taxon>
    </lineage>
</organism>
<dbReference type="GO" id="GO:0098552">
    <property type="term" value="C:side of membrane"/>
    <property type="evidence" value="ECO:0007669"/>
    <property type="project" value="UniProtKB-KW"/>
</dbReference>
<dbReference type="PANTHER" id="PTHR31018">
    <property type="entry name" value="SPORULATION-SPECIFIC PROTEIN-RELATED"/>
    <property type="match status" value="1"/>
</dbReference>
<sequence>MKLSTLALLAALPHIYNGAMVSENNHQAPKVLFSKASYLNRYNHDIIAEEQNKVSYRDENPKSNLLSSNGDKLQLNTSEINNNTPSAVSAQCSQGNYQVSSTAELEQLYQCDNIVGSVHISNYKGSVIDTGSIQTISGDLSVSNASSLVKINVPNLASIGGTFSLKELTSLASISAPSLNSVDSINWKVLPILSTATLDKGIKQIRSITISDTSLTRVSGFDVATLNTLNLNNNRFLDIISMNVTSIKEKLTISANSKNAIALFPELKWANNITIRDISSINLSNMEKVDESMEFISNNFKSLKLPKLESVGGTLSIIENHNLKEVEFNNIDEIGGGLMIVNNTMIESVNFFPKLSSIGGAIELLGSLKEANFSKLRLVKGSAIIQSVYESFDCSLWTKGLGDSGSIVRGGKITCISGSMKHDMNYNENGEILDESITSIENSNKSSNRFRFSNDASAAKANIAIKIFTAIAMTALIQYL</sequence>
<dbReference type="InterPro" id="IPR051648">
    <property type="entry name" value="CWI-Assembly_Regulator"/>
</dbReference>
<keyword evidence="3" id="KW-1003">Cell membrane</keyword>
<reference evidence="8" key="2">
    <citation type="submission" date="2021-01" db="EMBL/GenBank/DDBJ databases">
        <authorList>
            <person name="Schikora-Tamarit M.A."/>
        </authorList>
    </citation>
    <scope>NUCLEOTIDE SEQUENCE</scope>
    <source>
        <strain evidence="8">CBS6341</strain>
    </source>
</reference>
<keyword evidence="6" id="KW-0325">Glycoprotein</keyword>
<comment type="subcellular location">
    <subcellularLocation>
        <location evidence="1">Cell membrane</location>
        <topology evidence="1">Lipid-anchor</topology>
        <topology evidence="1">GPI-anchor</topology>
    </subcellularLocation>
</comment>
<keyword evidence="4" id="KW-0472">Membrane</keyword>
<proteinExistence type="inferred from homology"/>
<dbReference type="AlphaFoldDB" id="A0A9P8P9A7"/>
<evidence type="ECO:0000256" key="4">
    <source>
        <dbReference type="ARBA" id="ARBA00022622"/>
    </source>
</evidence>
<feature type="chain" id="PRO_5040167451" evidence="7">
    <location>
        <begin position="19"/>
        <end position="480"/>
    </location>
</feature>
<keyword evidence="4" id="KW-0336">GPI-anchor</keyword>
<accession>A0A9P8P9A7</accession>
<keyword evidence="5 7" id="KW-0732">Signal</keyword>
<evidence type="ECO:0000313" key="9">
    <source>
        <dbReference type="Proteomes" id="UP000769528"/>
    </source>
</evidence>
<reference evidence="8" key="1">
    <citation type="journal article" date="2021" name="Open Biol.">
        <title>Shared evolutionary footprints suggest mitochondrial oxidative damage underlies multiple complex I losses in fungi.</title>
        <authorList>
            <person name="Schikora-Tamarit M.A."/>
            <person name="Marcet-Houben M."/>
            <person name="Nosek J."/>
            <person name="Gabaldon T."/>
        </authorList>
    </citation>
    <scope>NUCLEOTIDE SEQUENCE</scope>
    <source>
        <strain evidence="8">CBS6341</strain>
    </source>
</reference>
<dbReference type="PANTHER" id="PTHR31018:SF12">
    <property type="entry name" value="SPORULATION-SPECIFIC PROTEIN 2-RELATED"/>
    <property type="match status" value="1"/>
</dbReference>
<dbReference type="GO" id="GO:0009277">
    <property type="term" value="C:fungal-type cell wall"/>
    <property type="evidence" value="ECO:0007669"/>
    <property type="project" value="TreeGrafter"/>
</dbReference>
<evidence type="ECO:0000256" key="1">
    <source>
        <dbReference type="ARBA" id="ARBA00004609"/>
    </source>
</evidence>
<dbReference type="GO" id="GO:0009986">
    <property type="term" value="C:cell surface"/>
    <property type="evidence" value="ECO:0007669"/>
    <property type="project" value="TreeGrafter"/>
</dbReference>
<evidence type="ECO:0000313" key="8">
    <source>
        <dbReference type="EMBL" id="KAH3667772.1"/>
    </source>
</evidence>
<dbReference type="OrthoDB" id="536881at2759"/>
<gene>
    <name evidence="8" type="ORF">WICMUC_005304</name>
</gene>
<name>A0A9P8P9A7_9ASCO</name>
<evidence type="ECO:0000256" key="5">
    <source>
        <dbReference type="ARBA" id="ARBA00022729"/>
    </source>
</evidence>
<evidence type="ECO:0000256" key="6">
    <source>
        <dbReference type="ARBA" id="ARBA00023180"/>
    </source>
</evidence>
<keyword evidence="9" id="KW-1185">Reference proteome</keyword>
<dbReference type="Proteomes" id="UP000769528">
    <property type="component" value="Unassembled WGS sequence"/>
</dbReference>
<evidence type="ECO:0000256" key="7">
    <source>
        <dbReference type="SAM" id="SignalP"/>
    </source>
</evidence>
<evidence type="ECO:0000256" key="2">
    <source>
        <dbReference type="ARBA" id="ARBA00005798"/>
    </source>
</evidence>
<dbReference type="GO" id="GO:0030476">
    <property type="term" value="P:ascospore wall assembly"/>
    <property type="evidence" value="ECO:0007669"/>
    <property type="project" value="TreeGrafter"/>
</dbReference>
<dbReference type="Gene3D" id="3.80.20.20">
    <property type="entry name" value="Receptor L-domain"/>
    <property type="match status" value="2"/>
</dbReference>
<evidence type="ECO:0000256" key="3">
    <source>
        <dbReference type="ARBA" id="ARBA00022475"/>
    </source>
</evidence>
<feature type="signal peptide" evidence="7">
    <location>
        <begin position="1"/>
        <end position="18"/>
    </location>
</feature>
<comment type="similarity">
    <text evidence="2">Belongs to the SPS2 family.</text>
</comment>
<keyword evidence="4" id="KW-0449">Lipoprotein</keyword>